<gene>
    <name evidence="1" type="ORF">VNO78_28755</name>
</gene>
<accession>A0AAN9RTR6</accession>
<protein>
    <submittedName>
        <fullName evidence="1">Uncharacterized protein</fullName>
    </submittedName>
</protein>
<evidence type="ECO:0000313" key="2">
    <source>
        <dbReference type="Proteomes" id="UP001386955"/>
    </source>
</evidence>
<keyword evidence="2" id="KW-1185">Reference proteome</keyword>
<organism evidence="1 2">
    <name type="scientific">Psophocarpus tetragonolobus</name>
    <name type="common">Winged bean</name>
    <name type="synonym">Dolichos tetragonolobus</name>
    <dbReference type="NCBI Taxonomy" id="3891"/>
    <lineage>
        <taxon>Eukaryota</taxon>
        <taxon>Viridiplantae</taxon>
        <taxon>Streptophyta</taxon>
        <taxon>Embryophyta</taxon>
        <taxon>Tracheophyta</taxon>
        <taxon>Spermatophyta</taxon>
        <taxon>Magnoliopsida</taxon>
        <taxon>eudicotyledons</taxon>
        <taxon>Gunneridae</taxon>
        <taxon>Pentapetalae</taxon>
        <taxon>rosids</taxon>
        <taxon>fabids</taxon>
        <taxon>Fabales</taxon>
        <taxon>Fabaceae</taxon>
        <taxon>Papilionoideae</taxon>
        <taxon>50 kb inversion clade</taxon>
        <taxon>NPAAA clade</taxon>
        <taxon>indigoferoid/millettioid clade</taxon>
        <taxon>Phaseoleae</taxon>
        <taxon>Psophocarpus</taxon>
    </lineage>
</organism>
<sequence>MDVGRLVEILSRSANRTSAHDRSVQMGWGMQRDTTTLFDKWIDCLPLVALKENVVTCRLRLVRRAMGRSFADYYCIAFSVVKNSLFCISKFNLSIYVSVSGTDMMEGCYDGLAQKRPTCRI</sequence>
<reference evidence="1 2" key="1">
    <citation type="submission" date="2024-01" db="EMBL/GenBank/DDBJ databases">
        <title>The genomes of 5 underutilized Papilionoideae crops provide insights into root nodulation and disease resistanc.</title>
        <authorList>
            <person name="Jiang F."/>
        </authorList>
    </citation>
    <scope>NUCLEOTIDE SEQUENCE [LARGE SCALE GENOMIC DNA]</scope>
    <source>
        <strain evidence="1">DUOXIRENSHENG_FW03</strain>
        <tissue evidence="1">Leaves</tissue>
    </source>
</reference>
<evidence type="ECO:0000313" key="1">
    <source>
        <dbReference type="EMBL" id="KAK7383087.1"/>
    </source>
</evidence>
<dbReference type="Proteomes" id="UP001386955">
    <property type="component" value="Unassembled WGS sequence"/>
</dbReference>
<comment type="caution">
    <text evidence="1">The sequence shown here is derived from an EMBL/GenBank/DDBJ whole genome shotgun (WGS) entry which is preliminary data.</text>
</comment>
<proteinExistence type="predicted"/>
<name>A0AAN9RTR6_PSOTE</name>
<dbReference type="EMBL" id="JAYMYS010000008">
    <property type="protein sequence ID" value="KAK7383087.1"/>
    <property type="molecule type" value="Genomic_DNA"/>
</dbReference>
<dbReference type="AlphaFoldDB" id="A0AAN9RTR6"/>